<dbReference type="AlphaFoldDB" id="A0A7C5SPI0"/>
<organism evidence="2">
    <name type="scientific">Oceanithermus profundus</name>
    <dbReference type="NCBI Taxonomy" id="187137"/>
    <lineage>
        <taxon>Bacteria</taxon>
        <taxon>Thermotogati</taxon>
        <taxon>Deinococcota</taxon>
        <taxon>Deinococci</taxon>
        <taxon>Thermales</taxon>
        <taxon>Thermaceae</taxon>
        <taxon>Oceanithermus</taxon>
    </lineage>
</organism>
<evidence type="ECO:0000259" key="1">
    <source>
        <dbReference type="Pfam" id="PF00814"/>
    </source>
</evidence>
<dbReference type="InterPro" id="IPR022496">
    <property type="entry name" value="T6A_TsaB"/>
</dbReference>
<dbReference type="EMBL" id="DRNZ01000253">
    <property type="protein sequence ID" value="HHO58329.1"/>
    <property type="molecule type" value="Genomic_DNA"/>
</dbReference>
<dbReference type="Gene3D" id="3.30.420.40">
    <property type="match status" value="1"/>
</dbReference>
<protein>
    <submittedName>
        <fullName evidence="2">tRNA (Adenosine(37)-N6)-threonylcarbamoyltransferase complex dimerization subunit type 1 TsaB</fullName>
    </submittedName>
</protein>
<accession>A0A7C5SPI0</accession>
<reference evidence="2" key="1">
    <citation type="journal article" date="2020" name="mSystems">
        <title>Genome- and Community-Level Interaction Insights into Carbon Utilization and Element Cycling Functions of Hydrothermarchaeota in Hydrothermal Sediment.</title>
        <authorList>
            <person name="Zhou Z."/>
            <person name="Liu Y."/>
            <person name="Xu W."/>
            <person name="Pan J."/>
            <person name="Luo Z.H."/>
            <person name="Li M."/>
        </authorList>
    </citation>
    <scope>NUCLEOTIDE SEQUENCE [LARGE SCALE GENOMIC DNA]</scope>
    <source>
        <strain evidence="2">HyVt-523</strain>
    </source>
</reference>
<dbReference type="SUPFAM" id="SSF53067">
    <property type="entry name" value="Actin-like ATPase domain"/>
    <property type="match status" value="1"/>
</dbReference>
<dbReference type="Proteomes" id="UP000886105">
    <property type="component" value="Unassembled WGS sequence"/>
</dbReference>
<dbReference type="InterPro" id="IPR043129">
    <property type="entry name" value="ATPase_NBD"/>
</dbReference>
<feature type="domain" description="Gcp-like" evidence="1">
    <location>
        <begin position="28"/>
        <end position="93"/>
    </location>
</feature>
<comment type="caution">
    <text evidence="2">The sequence shown here is derived from an EMBL/GenBank/DDBJ whole genome shotgun (WGS) entry which is preliminary data.</text>
</comment>
<name>A0A7C5SPI0_9DEIN</name>
<dbReference type="InterPro" id="IPR000905">
    <property type="entry name" value="Gcp-like_dom"/>
</dbReference>
<dbReference type="NCBIfam" id="TIGR03725">
    <property type="entry name" value="T6A_YeaZ"/>
    <property type="match status" value="1"/>
</dbReference>
<evidence type="ECO:0000313" key="2">
    <source>
        <dbReference type="EMBL" id="HHO58329.1"/>
    </source>
</evidence>
<dbReference type="Pfam" id="PF00814">
    <property type="entry name" value="TsaD"/>
    <property type="match status" value="1"/>
</dbReference>
<dbReference type="GO" id="GO:0002949">
    <property type="term" value="P:tRNA threonylcarbamoyladenosine modification"/>
    <property type="evidence" value="ECO:0007669"/>
    <property type="project" value="InterPro"/>
</dbReference>
<gene>
    <name evidence="2" type="primary">tsaB</name>
    <name evidence="2" type="ORF">ENJ85_04055</name>
</gene>
<feature type="non-terminal residue" evidence="2">
    <location>
        <position position="93"/>
    </location>
</feature>
<proteinExistence type="predicted"/>
<sequence>MNVLAIDTATPYLVLGTLDAERTLRRGRRHAETLIADLEAFLAGVGLEPGQLELIVVGEGPGSYTGIRVAVATAMGLARGLGVPVVGAPSLAA</sequence>